<gene>
    <name evidence="2" type="ORF">MRATA1EN1_LOCUS23059</name>
</gene>
<proteinExistence type="predicted"/>
<reference evidence="2" key="1">
    <citation type="submission" date="2023-04" db="EMBL/GenBank/DDBJ databases">
        <authorList>
            <consortium name="ELIXIR-Norway"/>
        </authorList>
    </citation>
    <scope>NUCLEOTIDE SEQUENCE [LARGE SCALE GENOMIC DNA]</scope>
</reference>
<protein>
    <submittedName>
        <fullName evidence="2">Uncharacterized protein</fullName>
    </submittedName>
</protein>
<sequence length="130" mass="13147">MIPAPGRRPSEGVVFGRNCACTLASVGRSSFQAQAGSGVLGPRVGLEPGCLLSFLATGSPTSSSFPEQAGAVPKAQISRHRPESIKPGTAGPSSGTNGLCDLGQVYSLHRVSTLPGTRGLYGGVLTCSFS</sequence>
<evidence type="ECO:0000313" key="2">
    <source>
        <dbReference type="EMBL" id="CAI9174097.1"/>
    </source>
</evidence>
<accession>A0ABN8ZJL0</accession>
<name>A0ABN8ZJL0_RANTA</name>
<evidence type="ECO:0000256" key="1">
    <source>
        <dbReference type="SAM" id="MobiDB-lite"/>
    </source>
</evidence>
<feature type="region of interest" description="Disordered" evidence="1">
    <location>
        <begin position="61"/>
        <end position="96"/>
    </location>
</feature>
<organism evidence="2 3">
    <name type="scientific">Rangifer tarandus platyrhynchus</name>
    <name type="common">Svalbard reindeer</name>
    <dbReference type="NCBI Taxonomy" id="3082113"/>
    <lineage>
        <taxon>Eukaryota</taxon>
        <taxon>Metazoa</taxon>
        <taxon>Chordata</taxon>
        <taxon>Craniata</taxon>
        <taxon>Vertebrata</taxon>
        <taxon>Euteleostomi</taxon>
        <taxon>Mammalia</taxon>
        <taxon>Eutheria</taxon>
        <taxon>Laurasiatheria</taxon>
        <taxon>Artiodactyla</taxon>
        <taxon>Ruminantia</taxon>
        <taxon>Pecora</taxon>
        <taxon>Cervidae</taxon>
        <taxon>Odocoileinae</taxon>
        <taxon>Rangifer</taxon>
    </lineage>
</organism>
<dbReference type="Proteomes" id="UP001176941">
    <property type="component" value="Chromosome 4"/>
</dbReference>
<evidence type="ECO:0000313" key="3">
    <source>
        <dbReference type="Proteomes" id="UP001176941"/>
    </source>
</evidence>
<keyword evidence="3" id="KW-1185">Reference proteome</keyword>
<dbReference type="EMBL" id="OX459940">
    <property type="protein sequence ID" value="CAI9174097.1"/>
    <property type="molecule type" value="Genomic_DNA"/>
</dbReference>